<dbReference type="Pfam" id="PF02596">
    <property type="entry name" value="DUF169"/>
    <property type="match status" value="1"/>
</dbReference>
<reference evidence="1 2" key="1">
    <citation type="journal article" date="2007" name="Proc. Natl. Acad. Sci. U.S.A.">
        <title>The genome of Syntrophus aciditrophicus: life at the thermodynamic limit of microbial growth.</title>
        <authorList>
            <person name="McInerney M.J."/>
            <person name="Rohlin L."/>
            <person name="Mouttaki H."/>
            <person name="Kim U."/>
            <person name="Krupp R.S."/>
            <person name="Rios-Hernandez L."/>
            <person name="Sieber J."/>
            <person name="Struchtemeyer C.G."/>
            <person name="Bhattacharyya A."/>
            <person name="Campbell J.W."/>
            <person name="Gunsalus R.P."/>
        </authorList>
    </citation>
    <scope>NUCLEOTIDE SEQUENCE [LARGE SCALE GENOMIC DNA]</scope>
    <source>
        <strain evidence="1 2">SB</strain>
    </source>
</reference>
<dbReference type="EMBL" id="CP000252">
    <property type="protein sequence ID" value="ABC78258.1"/>
    <property type="molecule type" value="Genomic_DNA"/>
</dbReference>
<dbReference type="InterPro" id="IPR003748">
    <property type="entry name" value="DUF169"/>
</dbReference>
<evidence type="ECO:0000313" key="2">
    <source>
        <dbReference type="Proteomes" id="UP000001933"/>
    </source>
</evidence>
<sequence>MSRLLRSPQTGAGKLFSAASSENFSKQNLIDAVIKEARRKVMEAEFQKKFMQSWSRYFPGAELPIGFYYTDSAETKFMAKPPKRHRCIIGDLAKVRKGKPQCFDNNAIGCFGGKRYLGFESKLTPDFEYFLSCGIPGKIEGERYKKSPELVKEHLKHQQPLKAPGNYIIFKRWDQMENADIPSVVIFFAAPDVLSGLFTLANFDETHPHGVIAPFGAGCASIVDYPYKELNSPDPRSVLGMFDVSARPCVPSNVLTFAVPWPKFVRMVGNMDESFLITRSWNKVKTRIKKEHAKSNDK</sequence>
<accession>Q2LW02</accession>
<protein>
    <submittedName>
        <fullName evidence="1">Hypothetical cytosolic protein</fullName>
    </submittedName>
</protein>
<gene>
    <name evidence="1" type="ORF">SYN_00618</name>
</gene>
<organism evidence="1 2">
    <name type="scientific">Syntrophus aciditrophicus (strain SB)</name>
    <dbReference type="NCBI Taxonomy" id="56780"/>
    <lineage>
        <taxon>Bacteria</taxon>
        <taxon>Pseudomonadati</taxon>
        <taxon>Thermodesulfobacteriota</taxon>
        <taxon>Syntrophia</taxon>
        <taxon>Syntrophales</taxon>
        <taxon>Syntrophaceae</taxon>
        <taxon>Syntrophus</taxon>
    </lineage>
</organism>
<evidence type="ECO:0000313" key="1">
    <source>
        <dbReference type="EMBL" id="ABC78258.1"/>
    </source>
</evidence>
<keyword evidence="2" id="KW-1185">Reference proteome</keyword>
<dbReference type="HOGENOM" id="CLU_086296_1_0_7"/>
<dbReference type="AlphaFoldDB" id="Q2LW02"/>
<dbReference type="DNASU" id="3883697"/>
<dbReference type="KEGG" id="sat:SYN_00618"/>
<name>Q2LW02_SYNAS</name>
<dbReference type="STRING" id="56780.SYN_00618"/>
<dbReference type="InParanoid" id="Q2LW02"/>
<proteinExistence type="predicted"/>
<dbReference type="Proteomes" id="UP000001933">
    <property type="component" value="Chromosome"/>
</dbReference>
<dbReference type="eggNOG" id="COG2043">
    <property type="taxonomic scope" value="Bacteria"/>
</dbReference>